<keyword evidence="2" id="KW-0472">Membrane</keyword>
<reference evidence="4" key="1">
    <citation type="submission" date="2016-10" db="EMBL/GenBank/DDBJ databases">
        <authorList>
            <person name="Varghese N."/>
            <person name="Submissions S."/>
        </authorList>
    </citation>
    <scope>NUCLEOTIDE SEQUENCE [LARGE SCALE GENOMIC DNA]</scope>
    <source>
        <strain evidence="4">CGMCC 1.7739</strain>
    </source>
</reference>
<evidence type="ECO:0000313" key="3">
    <source>
        <dbReference type="EMBL" id="SFG45334.1"/>
    </source>
</evidence>
<feature type="transmembrane region" description="Helical" evidence="2">
    <location>
        <begin position="79"/>
        <end position="97"/>
    </location>
</feature>
<protein>
    <recommendedName>
        <fullName evidence="5">DUF5518 domain-containing protein</fullName>
    </recommendedName>
</protein>
<keyword evidence="2" id="KW-0812">Transmembrane</keyword>
<evidence type="ECO:0000256" key="1">
    <source>
        <dbReference type="SAM" id="MobiDB-lite"/>
    </source>
</evidence>
<feature type="compositionally biased region" description="Low complexity" evidence="1">
    <location>
        <begin position="9"/>
        <end position="20"/>
    </location>
</feature>
<dbReference type="EMBL" id="FOOQ01000002">
    <property type="protein sequence ID" value="SFG45334.1"/>
    <property type="molecule type" value="Genomic_DNA"/>
</dbReference>
<name>A0A1I2RXG8_9EURY</name>
<accession>A0A1I2RXG8</accession>
<organism evidence="3 4">
    <name type="scientific">Halopelagius inordinatus</name>
    <dbReference type="NCBI Taxonomy" id="553467"/>
    <lineage>
        <taxon>Archaea</taxon>
        <taxon>Methanobacteriati</taxon>
        <taxon>Methanobacteriota</taxon>
        <taxon>Stenosarchaea group</taxon>
        <taxon>Halobacteria</taxon>
        <taxon>Halobacteriales</taxon>
        <taxon>Haloferacaceae</taxon>
    </lineage>
</organism>
<keyword evidence="2" id="KW-1133">Transmembrane helix</keyword>
<feature type="region of interest" description="Disordered" evidence="1">
    <location>
        <begin position="1"/>
        <end position="20"/>
    </location>
</feature>
<sequence length="170" mass="16919">MQRSDETESASASTSVSASDFGLDGFGTDSGDDGVSASGSTGGGSRFGRAFSPKSFAVVLCLSVAGLFVGGAIPVVGFVGRFLGLFVVGFAVGLVASRRRYLEVGLAGALASGLAFVLSTLTAAFAPFAVDFLAEYGVALAGMGAGAGLLASLAGHYFGRDLRAGLTRDI</sequence>
<evidence type="ECO:0008006" key="5">
    <source>
        <dbReference type="Google" id="ProtNLM"/>
    </source>
</evidence>
<dbReference type="RefSeq" id="WP_092893060.1">
    <property type="nucleotide sequence ID" value="NZ_FOOQ01000002.1"/>
</dbReference>
<feature type="transmembrane region" description="Helical" evidence="2">
    <location>
        <begin position="55"/>
        <end position="73"/>
    </location>
</feature>
<keyword evidence="4" id="KW-1185">Reference proteome</keyword>
<evidence type="ECO:0000256" key="2">
    <source>
        <dbReference type="SAM" id="Phobius"/>
    </source>
</evidence>
<dbReference type="STRING" id="553467.SAMN04488063_2097"/>
<dbReference type="AlphaFoldDB" id="A0A1I2RXG8"/>
<evidence type="ECO:0000313" key="4">
    <source>
        <dbReference type="Proteomes" id="UP000198876"/>
    </source>
</evidence>
<feature type="transmembrane region" description="Helical" evidence="2">
    <location>
        <begin position="136"/>
        <end position="158"/>
    </location>
</feature>
<proteinExistence type="predicted"/>
<feature type="transmembrane region" description="Helical" evidence="2">
    <location>
        <begin position="104"/>
        <end position="130"/>
    </location>
</feature>
<gene>
    <name evidence="3" type="ORF">SAMN04488063_2097</name>
</gene>
<dbReference type="Proteomes" id="UP000198876">
    <property type="component" value="Unassembled WGS sequence"/>
</dbReference>